<feature type="transmembrane region" description="Helical" evidence="8">
    <location>
        <begin position="312"/>
        <end position="333"/>
    </location>
</feature>
<dbReference type="RefSeq" id="XP_058982458.1">
    <property type="nucleotide sequence ID" value="XM_059126475.1"/>
</dbReference>
<evidence type="ECO:0000256" key="1">
    <source>
        <dbReference type="ARBA" id="ARBA00004651"/>
    </source>
</evidence>
<keyword evidence="5 8" id="KW-0472">Membrane</keyword>
<dbReference type="GeneID" id="101889210"/>
<dbReference type="Proteomes" id="UP001652621">
    <property type="component" value="Unplaced"/>
</dbReference>
<proteinExistence type="predicted"/>
<keyword evidence="7" id="KW-0325">Glycoprotein</keyword>
<feature type="transmembrane region" description="Helical" evidence="8">
    <location>
        <begin position="370"/>
        <end position="389"/>
    </location>
</feature>
<keyword evidence="10" id="KW-1185">Reference proteome</keyword>
<protein>
    <submittedName>
        <fullName evidence="11">Uncharacterized protein LOC101889210</fullName>
    </submittedName>
</protein>
<dbReference type="PANTHER" id="PTHR42643">
    <property type="entry name" value="IONOTROPIC RECEPTOR 20A-RELATED"/>
    <property type="match status" value="1"/>
</dbReference>
<evidence type="ECO:0000313" key="11">
    <source>
        <dbReference type="RefSeq" id="XP_058982458.1"/>
    </source>
</evidence>
<evidence type="ECO:0000256" key="3">
    <source>
        <dbReference type="ARBA" id="ARBA00022692"/>
    </source>
</evidence>
<accession>A0ABM3V9K9</accession>
<keyword evidence="9" id="KW-0732">Signal</keyword>
<keyword evidence="4 8" id="KW-1133">Transmembrane helix</keyword>
<dbReference type="PANTHER" id="PTHR42643:SF41">
    <property type="entry name" value="IONOTROPIC RECEPTOR 20A-RELATED"/>
    <property type="match status" value="1"/>
</dbReference>
<feature type="transmembrane region" description="Helical" evidence="8">
    <location>
        <begin position="563"/>
        <end position="586"/>
    </location>
</feature>
<reference evidence="11" key="1">
    <citation type="submission" date="2025-08" db="UniProtKB">
        <authorList>
            <consortium name="RefSeq"/>
        </authorList>
    </citation>
    <scope>IDENTIFICATION</scope>
    <source>
        <strain evidence="11">Aabys</strain>
        <tissue evidence="11">Whole body</tissue>
    </source>
</reference>
<evidence type="ECO:0000256" key="8">
    <source>
        <dbReference type="SAM" id="Phobius"/>
    </source>
</evidence>
<keyword evidence="3 8" id="KW-0812">Transmembrane</keyword>
<keyword evidence="2" id="KW-1003">Cell membrane</keyword>
<sequence>MVILINVTTLLGLLQISSNSYELNVKIVNMLSKVRKERNYRTIIYMSSVDGVPEEGYNIDEVARLMETPMIQLKGNTSFYLWSKFNRELLAVVPMNGDERKDKLLLESLWRNLRKLLKTRLLLIFKAATDEEYMEDIIRFCSNHKAINVMAIKEDVASLDLCYVPNLFPSFVLRSHNMSGSSNFRFYPNHVRNMHKSPLRLSLKKGSNKSYILKEVNGIYSLGGHVGHFFDEFARFHNATITFPTGYHDAFVFDAFLDNDTLDMSQQLALNNYKSDRVHSDCYSLTDWCIMVPTASPIPYYMFYGMIFDLKILTLILVTIFVLTFAIDLTFWFEGKTTNPWNILFNIYTFNGMLGQPYQMEANYSGWRSVLYVLTCFGGVIVNTTYVTYLQSFNASPPTERPINTLEDALANPKKILMYEDEFSKMNNEIINDYDLFVKIIEVVPTFLEFYTLRDSYDTRYLYPVPEVQWSLYEQQQEFFAKRKFRLSNICLVKMYGQMVPMQADSPFEEAVNEMIGIAHQAGLTNHWKQMAFMEAVQRKRINLTDSSSKVRFEPMELQDTKWFMLLYLILNSVAFLCFMCEIVFYKLSNKSVIIIKI</sequence>
<comment type="subcellular location">
    <subcellularLocation>
        <location evidence="1">Cell membrane</location>
        <topology evidence="1">Multi-pass membrane protein</topology>
    </subcellularLocation>
</comment>
<keyword evidence="6" id="KW-0675">Receptor</keyword>
<evidence type="ECO:0000256" key="5">
    <source>
        <dbReference type="ARBA" id="ARBA00023136"/>
    </source>
</evidence>
<evidence type="ECO:0000256" key="4">
    <source>
        <dbReference type="ARBA" id="ARBA00022989"/>
    </source>
</evidence>
<feature type="signal peptide" evidence="9">
    <location>
        <begin position="1"/>
        <end position="20"/>
    </location>
</feature>
<evidence type="ECO:0000256" key="6">
    <source>
        <dbReference type="ARBA" id="ARBA00023170"/>
    </source>
</evidence>
<gene>
    <name evidence="11" type="primary">LOC101889210</name>
</gene>
<evidence type="ECO:0000313" key="10">
    <source>
        <dbReference type="Proteomes" id="UP001652621"/>
    </source>
</evidence>
<dbReference type="InterPro" id="IPR052192">
    <property type="entry name" value="Insect_Ionotropic_Sensory_Rcpt"/>
</dbReference>
<feature type="chain" id="PRO_5045310184" evidence="9">
    <location>
        <begin position="21"/>
        <end position="598"/>
    </location>
</feature>
<evidence type="ECO:0000256" key="9">
    <source>
        <dbReference type="SAM" id="SignalP"/>
    </source>
</evidence>
<evidence type="ECO:0000256" key="7">
    <source>
        <dbReference type="ARBA" id="ARBA00023180"/>
    </source>
</evidence>
<name>A0ABM3V9K9_MUSDO</name>
<organism evidence="10 11">
    <name type="scientific">Musca domestica</name>
    <name type="common">House fly</name>
    <dbReference type="NCBI Taxonomy" id="7370"/>
    <lineage>
        <taxon>Eukaryota</taxon>
        <taxon>Metazoa</taxon>
        <taxon>Ecdysozoa</taxon>
        <taxon>Arthropoda</taxon>
        <taxon>Hexapoda</taxon>
        <taxon>Insecta</taxon>
        <taxon>Pterygota</taxon>
        <taxon>Neoptera</taxon>
        <taxon>Endopterygota</taxon>
        <taxon>Diptera</taxon>
        <taxon>Brachycera</taxon>
        <taxon>Muscomorpha</taxon>
        <taxon>Muscoidea</taxon>
        <taxon>Muscidae</taxon>
        <taxon>Musca</taxon>
    </lineage>
</organism>
<evidence type="ECO:0000256" key="2">
    <source>
        <dbReference type="ARBA" id="ARBA00022475"/>
    </source>
</evidence>